<dbReference type="Proteomes" id="UP000285288">
    <property type="component" value="Unassembled WGS sequence"/>
</dbReference>
<dbReference type="GO" id="GO:0006811">
    <property type="term" value="P:monoatomic ion transport"/>
    <property type="evidence" value="ECO:0007669"/>
    <property type="project" value="UniProtKB-KW"/>
</dbReference>
<proteinExistence type="inferred from homology"/>
<evidence type="ECO:0000256" key="2">
    <source>
        <dbReference type="ARBA" id="ARBA00004651"/>
    </source>
</evidence>
<feature type="transmembrane region" description="Helical" evidence="13">
    <location>
        <begin position="51"/>
        <end position="72"/>
    </location>
</feature>
<comment type="subcellular location">
    <subcellularLocation>
        <location evidence="2">Cell membrane</location>
        <topology evidence="2">Multi-pass membrane protein</topology>
    </subcellularLocation>
</comment>
<dbReference type="EMBL" id="QSGD01000093">
    <property type="protein sequence ID" value="RHA99218.1"/>
    <property type="molecule type" value="Genomic_DNA"/>
</dbReference>
<name>A0A413U981_9FIRM</name>
<organism evidence="14 15">
    <name type="scientific">Holdemanella biformis</name>
    <dbReference type="NCBI Taxonomy" id="1735"/>
    <lineage>
        <taxon>Bacteria</taxon>
        <taxon>Bacillati</taxon>
        <taxon>Bacillota</taxon>
        <taxon>Erysipelotrichia</taxon>
        <taxon>Erysipelotrichales</taxon>
        <taxon>Erysipelotrichaceae</taxon>
        <taxon>Holdemanella</taxon>
    </lineage>
</organism>
<keyword evidence="8 13" id="KW-0812">Transmembrane</keyword>
<reference evidence="14 15" key="1">
    <citation type="submission" date="2018-08" db="EMBL/GenBank/DDBJ databases">
        <title>A genome reference for cultivated species of the human gut microbiota.</title>
        <authorList>
            <person name="Zou Y."/>
            <person name="Xue W."/>
            <person name="Luo G."/>
        </authorList>
    </citation>
    <scope>NUCLEOTIDE SEQUENCE [LARGE SCALE GENOMIC DNA]</scope>
    <source>
        <strain evidence="14 15">AM42-13AC</strain>
    </source>
</reference>
<feature type="transmembrane region" description="Helical" evidence="13">
    <location>
        <begin position="126"/>
        <end position="145"/>
    </location>
</feature>
<evidence type="ECO:0000256" key="3">
    <source>
        <dbReference type="ARBA" id="ARBA00010199"/>
    </source>
</evidence>
<dbReference type="PIRSF" id="PIRSF006603">
    <property type="entry name" value="DinF"/>
    <property type="match status" value="1"/>
</dbReference>
<dbReference type="GO" id="GO:0015297">
    <property type="term" value="F:antiporter activity"/>
    <property type="evidence" value="ECO:0007669"/>
    <property type="project" value="UniProtKB-KW"/>
</dbReference>
<evidence type="ECO:0000256" key="7">
    <source>
        <dbReference type="ARBA" id="ARBA00022475"/>
    </source>
</evidence>
<evidence type="ECO:0000256" key="4">
    <source>
        <dbReference type="ARBA" id="ARBA00020268"/>
    </source>
</evidence>
<evidence type="ECO:0000256" key="11">
    <source>
        <dbReference type="ARBA" id="ARBA00023136"/>
    </source>
</evidence>
<feature type="transmembrane region" description="Helical" evidence="13">
    <location>
        <begin position="157"/>
        <end position="178"/>
    </location>
</feature>
<evidence type="ECO:0000256" key="13">
    <source>
        <dbReference type="SAM" id="Phobius"/>
    </source>
</evidence>
<feature type="transmembrane region" description="Helical" evidence="13">
    <location>
        <begin position="84"/>
        <end position="106"/>
    </location>
</feature>
<evidence type="ECO:0000256" key="8">
    <source>
        <dbReference type="ARBA" id="ARBA00022692"/>
    </source>
</evidence>
<evidence type="ECO:0000256" key="6">
    <source>
        <dbReference type="ARBA" id="ARBA00022449"/>
    </source>
</evidence>
<evidence type="ECO:0000256" key="5">
    <source>
        <dbReference type="ARBA" id="ARBA00022448"/>
    </source>
</evidence>
<feature type="transmembrane region" description="Helical" evidence="13">
    <location>
        <begin position="346"/>
        <end position="368"/>
    </location>
</feature>
<dbReference type="InterPro" id="IPR048279">
    <property type="entry name" value="MdtK-like"/>
</dbReference>
<keyword evidence="9 13" id="KW-1133">Transmembrane helix</keyword>
<comment type="function">
    <text evidence="1">Multidrug efflux pump.</text>
</comment>
<feature type="transmembrane region" description="Helical" evidence="13">
    <location>
        <begin position="314"/>
        <end position="334"/>
    </location>
</feature>
<keyword evidence="7" id="KW-1003">Cell membrane</keyword>
<keyword evidence="6" id="KW-0050">Antiport</keyword>
<evidence type="ECO:0000313" key="15">
    <source>
        <dbReference type="Proteomes" id="UP000285288"/>
    </source>
</evidence>
<comment type="caution">
    <text evidence="14">The sequence shown here is derived from an EMBL/GenBank/DDBJ whole genome shotgun (WGS) entry which is preliminary data.</text>
</comment>
<evidence type="ECO:0000256" key="10">
    <source>
        <dbReference type="ARBA" id="ARBA00023065"/>
    </source>
</evidence>
<dbReference type="InterPro" id="IPR002528">
    <property type="entry name" value="MATE_fam"/>
</dbReference>
<keyword evidence="11 13" id="KW-0472">Membrane</keyword>
<feature type="transmembrane region" description="Helical" evidence="13">
    <location>
        <begin position="184"/>
        <end position="206"/>
    </location>
</feature>
<evidence type="ECO:0000256" key="1">
    <source>
        <dbReference type="ARBA" id="ARBA00003408"/>
    </source>
</evidence>
<dbReference type="RefSeq" id="WP_118012581.1">
    <property type="nucleotide sequence ID" value="NZ_QSGD01000093.1"/>
</dbReference>
<protein>
    <recommendedName>
        <fullName evidence="4">Probable multidrug resistance protein NorM</fullName>
    </recommendedName>
    <alternativeName>
        <fullName evidence="12">Multidrug-efflux transporter</fullName>
    </alternativeName>
</protein>
<keyword evidence="5" id="KW-0813">Transport</keyword>
<evidence type="ECO:0000256" key="9">
    <source>
        <dbReference type="ARBA" id="ARBA00022989"/>
    </source>
</evidence>
<comment type="similarity">
    <text evidence="3">Belongs to the multi antimicrobial extrusion (MATE) (TC 2.A.66.1) family.</text>
</comment>
<dbReference type="GO" id="GO:0005886">
    <property type="term" value="C:plasma membrane"/>
    <property type="evidence" value="ECO:0007669"/>
    <property type="project" value="UniProtKB-SubCell"/>
</dbReference>
<feature type="transmembrane region" description="Helical" evidence="13">
    <location>
        <begin position="380"/>
        <end position="403"/>
    </location>
</feature>
<gene>
    <name evidence="14" type="ORF">DW907_12320</name>
</gene>
<dbReference type="PANTHER" id="PTHR43298:SF2">
    <property type="entry name" value="FMN_FAD EXPORTER YEEO-RELATED"/>
    <property type="match status" value="1"/>
</dbReference>
<accession>A0A413U981</accession>
<dbReference type="InterPro" id="IPR050222">
    <property type="entry name" value="MATE_MdtK"/>
</dbReference>
<dbReference type="PANTHER" id="PTHR43298">
    <property type="entry name" value="MULTIDRUG RESISTANCE PROTEIN NORM-RELATED"/>
    <property type="match status" value="1"/>
</dbReference>
<dbReference type="AlphaFoldDB" id="A0A413U981"/>
<dbReference type="CDD" id="cd13137">
    <property type="entry name" value="MATE_NorM_like"/>
    <property type="match status" value="1"/>
</dbReference>
<sequence length="441" mass="48457">MYTKEQLKRLLIPLMFEQVLTALMGFVDTIMVTNIGSAAISAVSLVDSLNILIINIFAAMATGGAIICAQYLGSNQKEKANQALKQLIFSITLISLLITLPCILFRRPLLSLIFGSVEKNVMDNSLSYLFITALSYPFIALYNAGAASFRTSQNSRLPMAIAFGSNILNIIGNVFFIFTLSLGVAGAALSTLLSRIISAAIILILLKQPKQDLYIDSYLSIRPEIETITKILKIGIPTGIENGMFQFGKLVIQSTVSTMGTTAIAAQAMVAMLESFACQASIGIGLGMMSVVGKCVGAKEYEQARHYTISLTKLAWTVCIIFCAIIMLFIQQITSLAGMETESAKLAIWLTRIVFTYKMIFWTPSFLPGYGLRAAGDVKFSMITSTLSMWICRVVVTIFLVHTFHMGPLAVWIGMGADWTIRSFIFLARFKSNKWLEHNII</sequence>
<dbReference type="GO" id="GO:0042910">
    <property type="term" value="F:xenobiotic transmembrane transporter activity"/>
    <property type="evidence" value="ECO:0007669"/>
    <property type="project" value="InterPro"/>
</dbReference>
<dbReference type="NCBIfam" id="TIGR00797">
    <property type="entry name" value="matE"/>
    <property type="match status" value="1"/>
</dbReference>
<evidence type="ECO:0000256" key="12">
    <source>
        <dbReference type="ARBA" id="ARBA00031636"/>
    </source>
</evidence>
<dbReference type="Pfam" id="PF01554">
    <property type="entry name" value="MatE"/>
    <property type="match status" value="2"/>
</dbReference>
<feature type="transmembrane region" description="Helical" evidence="13">
    <location>
        <begin position="20"/>
        <end position="45"/>
    </location>
</feature>
<evidence type="ECO:0000313" key="14">
    <source>
        <dbReference type="EMBL" id="RHA99218.1"/>
    </source>
</evidence>
<keyword evidence="10" id="KW-0406">Ion transport</keyword>